<organism evidence="2 3">
    <name type="scientific">Spodoptera exigua</name>
    <name type="common">Beet armyworm</name>
    <name type="synonym">Noctua fulgens</name>
    <dbReference type="NCBI Taxonomy" id="7107"/>
    <lineage>
        <taxon>Eukaryota</taxon>
        <taxon>Metazoa</taxon>
        <taxon>Ecdysozoa</taxon>
        <taxon>Arthropoda</taxon>
        <taxon>Hexapoda</taxon>
        <taxon>Insecta</taxon>
        <taxon>Pterygota</taxon>
        <taxon>Neoptera</taxon>
        <taxon>Endopterygota</taxon>
        <taxon>Lepidoptera</taxon>
        <taxon>Glossata</taxon>
        <taxon>Ditrysia</taxon>
        <taxon>Noctuoidea</taxon>
        <taxon>Noctuidae</taxon>
        <taxon>Amphipyrinae</taxon>
        <taxon>Spodoptera</taxon>
    </lineage>
</organism>
<sequence length="118" mass="12355">MTGASVAERELKAALGALGARRSRKDISESETASAQESASANTANAANAANAVNAAKAAPVAPNSGVQLPSFAPSAVSPDTNKQWNDFIAANNSQRLQIYIYNVTFLALILNCLQRYD</sequence>
<dbReference type="AlphaFoldDB" id="A0A922M611"/>
<dbReference type="EMBL" id="JACEFF010000826">
    <property type="protein sequence ID" value="KAH9630382.1"/>
    <property type="molecule type" value="Genomic_DNA"/>
</dbReference>
<comment type="caution">
    <text evidence="2">The sequence shown here is derived from an EMBL/GenBank/DDBJ whole genome shotgun (WGS) entry which is preliminary data.</text>
</comment>
<evidence type="ECO:0000313" key="3">
    <source>
        <dbReference type="Proteomes" id="UP000814243"/>
    </source>
</evidence>
<protein>
    <submittedName>
        <fullName evidence="2">Uncharacterized protein</fullName>
    </submittedName>
</protein>
<evidence type="ECO:0000313" key="2">
    <source>
        <dbReference type="EMBL" id="KAH9630382.1"/>
    </source>
</evidence>
<gene>
    <name evidence="2" type="ORF">HF086_004515</name>
</gene>
<proteinExistence type="predicted"/>
<accession>A0A922M611</accession>
<feature type="region of interest" description="Disordered" evidence="1">
    <location>
        <begin position="18"/>
        <end position="41"/>
    </location>
</feature>
<name>A0A922M611_SPOEX</name>
<dbReference type="Proteomes" id="UP000814243">
    <property type="component" value="Unassembled WGS sequence"/>
</dbReference>
<feature type="compositionally biased region" description="Low complexity" evidence="1">
    <location>
        <begin position="30"/>
        <end position="41"/>
    </location>
</feature>
<evidence type="ECO:0000256" key="1">
    <source>
        <dbReference type="SAM" id="MobiDB-lite"/>
    </source>
</evidence>
<reference evidence="2" key="1">
    <citation type="journal article" date="2021" name="G3 (Bethesda)">
        <title>Genome and transcriptome analysis of the beet armyworm Spodoptera exigua reveals targets for pest control. .</title>
        <authorList>
            <person name="Simon S."/>
            <person name="Breeschoten T."/>
            <person name="Jansen H.J."/>
            <person name="Dirks R.P."/>
            <person name="Schranz M.E."/>
            <person name="Ros V.I.D."/>
        </authorList>
    </citation>
    <scope>NUCLEOTIDE SEQUENCE</scope>
    <source>
        <strain evidence="2">TB_SE_WUR_2020</strain>
    </source>
</reference>